<evidence type="ECO:0000313" key="7">
    <source>
        <dbReference type="EMBL" id="SMF27725.1"/>
    </source>
</evidence>
<dbReference type="InterPro" id="IPR050114">
    <property type="entry name" value="UPF0173_UPF0282_UlaG_hydrolase"/>
</dbReference>
<accession>A0ABY1M0L1</accession>
<reference evidence="7 8" key="1">
    <citation type="submission" date="2017-04" db="EMBL/GenBank/DDBJ databases">
        <authorList>
            <person name="Varghese N."/>
            <person name="Submissions S."/>
        </authorList>
    </citation>
    <scope>NUCLEOTIDE SEQUENCE [LARGE SCALE GENOMIC DNA]</scope>
    <source>
        <strain evidence="7 8">J12</strain>
    </source>
</reference>
<comment type="function">
    <text evidence="3">Counteracts the endogenous Pycsar antiviral defense system. Phosphodiesterase that enables metal-dependent hydrolysis of host cyclic nucleotide Pycsar defense signals such as cCMP and cUMP.</text>
</comment>
<evidence type="ECO:0000256" key="2">
    <source>
        <dbReference type="ARBA" id="ARBA00034221"/>
    </source>
</evidence>
<dbReference type="Proteomes" id="UP000192939">
    <property type="component" value="Unassembled WGS sequence"/>
</dbReference>
<dbReference type="Pfam" id="PF12706">
    <property type="entry name" value="Lactamase_B_2"/>
    <property type="match status" value="1"/>
</dbReference>
<comment type="similarity">
    <text evidence="5">Belongs to the UPF0173 family.</text>
</comment>
<evidence type="ECO:0000256" key="3">
    <source>
        <dbReference type="ARBA" id="ARBA00034301"/>
    </source>
</evidence>
<evidence type="ECO:0000313" key="8">
    <source>
        <dbReference type="Proteomes" id="UP000192939"/>
    </source>
</evidence>
<dbReference type="InterPro" id="IPR001279">
    <property type="entry name" value="Metallo-B-lactamas"/>
</dbReference>
<gene>
    <name evidence="7" type="ORF">SAMN02744124_02227</name>
</gene>
<evidence type="ECO:0000256" key="5">
    <source>
        <dbReference type="HAMAP-Rule" id="MF_00457"/>
    </source>
</evidence>
<dbReference type="SUPFAM" id="SSF56281">
    <property type="entry name" value="Metallo-hydrolase/oxidoreductase"/>
    <property type="match status" value="1"/>
</dbReference>
<keyword evidence="8" id="KW-1185">Reference proteome</keyword>
<dbReference type="PANTHER" id="PTHR43546:SF3">
    <property type="entry name" value="UPF0173 METAL-DEPENDENT HYDROLASE MJ1163"/>
    <property type="match status" value="1"/>
</dbReference>
<comment type="catalytic activity">
    <reaction evidence="2">
        <text>3',5'-cyclic CMP + H2O = CMP + H(+)</text>
        <dbReference type="Rhea" id="RHEA:72675"/>
        <dbReference type="ChEBI" id="CHEBI:15377"/>
        <dbReference type="ChEBI" id="CHEBI:15378"/>
        <dbReference type="ChEBI" id="CHEBI:58003"/>
        <dbReference type="ChEBI" id="CHEBI:60377"/>
    </reaction>
    <physiologicalReaction direction="left-to-right" evidence="2">
        <dbReference type="Rhea" id="RHEA:72676"/>
    </physiologicalReaction>
</comment>
<name>A0ABY1M0L1_9BACL</name>
<dbReference type="PANTHER" id="PTHR43546">
    <property type="entry name" value="UPF0173 METAL-DEPENDENT HYDROLASE MJ1163-RELATED"/>
    <property type="match status" value="1"/>
</dbReference>
<evidence type="ECO:0000256" key="1">
    <source>
        <dbReference type="ARBA" id="ARBA00022801"/>
    </source>
</evidence>
<sequence>MKVTYLGHSCILVDTGKHQLIIDPFLTGNPSAAVAADDIQVDYVLLTHGHSDHIADAESIARRNNAPILAIVELADYFAGTGLQTVGMNLGGSRTFPFGKLKWVPALHSSSVNHNGVNVYLGVAAGILLDLDGTILYHAGDTALFSDMKLVSSRGPVDLAFLPIGDHFTMGPEDALTAAEWIGAKHVVPVHYNTFDAIAQDGEQFVADLARIGITGHALKPGDSLDNF</sequence>
<comment type="catalytic activity">
    <reaction evidence="4">
        <text>3',5'-cyclic UMP + H2O = UMP + H(+)</text>
        <dbReference type="Rhea" id="RHEA:70575"/>
        <dbReference type="ChEBI" id="CHEBI:15377"/>
        <dbReference type="ChEBI" id="CHEBI:15378"/>
        <dbReference type="ChEBI" id="CHEBI:57865"/>
        <dbReference type="ChEBI" id="CHEBI:184387"/>
    </reaction>
    <physiologicalReaction direction="left-to-right" evidence="4">
        <dbReference type="Rhea" id="RHEA:70576"/>
    </physiologicalReaction>
</comment>
<keyword evidence="1 5" id="KW-0378">Hydrolase</keyword>
<dbReference type="SMART" id="SM00849">
    <property type="entry name" value="Lactamase_B"/>
    <property type="match status" value="1"/>
</dbReference>
<protein>
    <recommendedName>
        <fullName evidence="5">UPF0173 metal-dependent hydrolase SAMN02744124_02227</fullName>
    </recommendedName>
</protein>
<proteinExistence type="inferred from homology"/>
<dbReference type="EMBL" id="FXAE01000020">
    <property type="protein sequence ID" value="SMF27725.1"/>
    <property type="molecule type" value="Genomic_DNA"/>
</dbReference>
<evidence type="ECO:0000256" key="4">
    <source>
        <dbReference type="ARBA" id="ARBA00048505"/>
    </source>
</evidence>
<organism evidence="7 8">
    <name type="scientific">Paenibacillus barengoltzii J12</name>
    <dbReference type="NCBI Taxonomy" id="935846"/>
    <lineage>
        <taxon>Bacteria</taxon>
        <taxon>Bacillati</taxon>
        <taxon>Bacillota</taxon>
        <taxon>Bacilli</taxon>
        <taxon>Bacillales</taxon>
        <taxon>Paenibacillaceae</taxon>
        <taxon>Paenibacillus</taxon>
    </lineage>
</organism>
<feature type="domain" description="Metallo-beta-lactamase" evidence="6">
    <location>
        <begin position="7"/>
        <end position="191"/>
    </location>
</feature>
<dbReference type="RefSeq" id="WP_028538923.1">
    <property type="nucleotide sequence ID" value="NZ_FXAE01000020.1"/>
</dbReference>
<dbReference type="InterPro" id="IPR022877">
    <property type="entry name" value="UPF0173"/>
</dbReference>
<dbReference type="NCBIfam" id="NF001911">
    <property type="entry name" value="PRK00685.1"/>
    <property type="match status" value="1"/>
</dbReference>
<evidence type="ECO:0000259" key="6">
    <source>
        <dbReference type="SMART" id="SM00849"/>
    </source>
</evidence>
<dbReference type="HAMAP" id="MF_00457">
    <property type="entry name" value="UPF0173"/>
    <property type="match status" value="1"/>
</dbReference>
<dbReference type="InterPro" id="IPR036866">
    <property type="entry name" value="RibonucZ/Hydroxyglut_hydro"/>
</dbReference>
<dbReference type="Gene3D" id="3.60.15.10">
    <property type="entry name" value="Ribonuclease Z/Hydroxyacylglutathione hydrolase-like"/>
    <property type="match status" value="1"/>
</dbReference>
<comment type="caution">
    <text evidence="7">The sequence shown here is derived from an EMBL/GenBank/DDBJ whole genome shotgun (WGS) entry which is preliminary data.</text>
</comment>